<protein>
    <submittedName>
        <fullName evidence="2">Uncharacterized protein</fullName>
    </submittedName>
</protein>
<keyword evidence="1" id="KW-1133">Transmembrane helix</keyword>
<accession>A0A401ZH59</accession>
<organism evidence="2 3">
    <name type="scientific">Dictyobacter aurantiacus</name>
    <dbReference type="NCBI Taxonomy" id="1936993"/>
    <lineage>
        <taxon>Bacteria</taxon>
        <taxon>Bacillati</taxon>
        <taxon>Chloroflexota</taxon>
        <taxon>Ktedonobacteria</taxon>
        <taxon>Ktedonobacterales</taxon>
        <taxon>Dictyobacteraceae</taxon>
        <taxon>Dictyobacter</taxon>
    </lineage>
</organism>
<reference evidence="3" key="1">
    <citation type="submission" date="2018-12" db="EMBL/GenBank/DDBJ databases">
        <title>Tengunoibacter tsumagoiensis gen. nov., sp. nov., Dictyobacter kobayashii sp. nov., D. alpinus sp. nov., and D. joshuensis sp. nov. and description of Dictyobacteraceae fam. nov. within the order Ktedonobacterales isolated from Tengu-no-mugimeshi.</title>
        <authorList>
            <person name="Wang C.M."/>
            <person name="Zheng Y."/>
            <person name="Sakai Y."/>
            <person name="Toyoda A."/>
            <person name="Minakuchi Y."/>
            <person name="Abe K."/>
            <person name="Yokota A."/>
            <person name="Yabe S."/>
        </authorList>
    </citation>
    <scope>NUCLEOTIDE SEQUENCE [LARGE SCALE GENOMIC DNA]</scope>
    <source>
        <strain evidence="3">S-27</strain>
    </source>
</reference>
<evidence type="ECO:0000313" key="3">
    <source>
        <dbReference type="Proteomes" id="UP000287224"/>
    </source>
</evidence>
<keyword evidence="3" id="KW-1185">Reference proteome</keyword>
<proteinExistence type="predicted"/>
<feature type="transmembrane region" description="Helical" evidence="1">
    <location>
        <begin position="67"/>
        <end position="88"/>
    </location>
</feature>
<evidence type="ECO:0000313" key="2">
    <source>
        <dbReference type="EMBL" id="GCE06182.1"/>
    </source>
</evidence>
<keyword evidence="1" id="KW-0472">Membrane</keyword>
<keyword evidence="1" id="KW-0812">Transmembrane</keyword>
<dbReference type="EMBL" id="BIFQ01000001">
    <property type="protein sequence ID" value="GCE06182.1"/>
    <property type="molecule type" value="Genomic_DNA"/>
</dbReference>
<sequence>MQQSGLVHSALLALAYACRPVGFDMVRANMIVCMGNIPYVNGAACTRPDCCVFEEGTAIYSPQSYAAYGYVFVFCPHFFSLLIFFNIIGAHLRLAARISVCIVPTKALLVNHPSLDAAAGKIVVYA</sequence>
<gene>
    <name evidence="2" type="ORF">KDAU_35110</name>
</gene>
<evidence type="ECO:0000256" key="1">
    <source>
        <dbReference type="SAM" id="Phobius"/>
    </source>
</evidence>
<comment type="caution">
    <text evidence="2">The sequence shown here is derived from an EMBL/GenBank/DDBJ whole genome shotgun (WGS) entry which is preliminary data.</text>
</comment>
<dbReference type="AlphaFoldDB" id="A0A401ZH59"/>
<dbReference type="Proteomes" id="UP000287224">
    <property type="component" value="Unassembled WGS sequence"/>
</dbReference>
<name>A0A401ZH59_9CHLR</name>